<keyword evidence="2" id="KW-0175">Coiled coil</keyword>
<feature type="coiled-coil region" evidence="2">
    <location>
        <begin position="71"/>
        <end position="98"/>
    </location>
</feature>
<evidence type="ECO:0000256" key="2">
    <source>
        <dbReference type="SAM" id="Coils"/>
    </source>
</evidence>
<evidence type="ECO:0000313" key="5">
    <source>
        <dbReference type="EMBL" id="ARN78522.1"/>
    </source>
</evidence>
<dbReference type="GO" id="GO:0004222">
    <property type="term" value="F:metalloendopeptidase activity"/>
    <property type="evidence" value="ECO:0007669"/>
    <property type="project" value="TreeGrafter"/>
</dbReference>
<feature type="domain" description="M23ase beta-sheet core" evidence="4">
    <location>
        <begin position="183"/>
        <end position="278"/>
    </location>
</feature>
<dbReference type="STRING" id="331648.BST97_11280"/>
<dbReference type="PANTHER" id="PTHR21666:SF289">
    <property type="entry name" value="L-ALA--D-GLU ENDOPEPTIDASE"/>
    <property type="match status" value="1"/>
</dbReference>
<sequence>MAKKKKKKGSWTHRYRMVVLNDDTFEERISLKLSKLNVVIVITFIAAVLIALTALLIAYTPLREYIPGYSSADLRRQAQELYEEADSLKMELQANDAQYERIKMVLNGNITSEEYRKIDSVARVETQEENPDLTPIAADSLLRKEVEAADRFNVIAGATAKTNFVFFPPVKGQVTQVYDESIKHFAVDVVTPPKTPIKAAADGTVIFSGWTADTGYTILIEHSYGLITVYKHAASLSKEQNDQVLSGEVIGIVGNTGDLTTGPHLHFELWSDGYPLDPLNFISFE</sequence>
<evidence type="ECO:0000313" key="6">
    <source>
        <dbReference type="Proteomes" id="UP000193431"/>
    </source>
</evidence>
<dbReference type="AlphaFoldDB" id="A0A1W6MLS1"/>
<organism evidence="5 6">
    <name type="scientific">Nonlabens spongiae</name>
    <dbReference type="NCBI Taxonomy" id="331648"/>
    <lineage>
        <taxon>Bacteria</taxon>
        <taxon>Pseudomonadati</taxon>
        <taxon>Bacteroidota</taxon>
        <taxon>Flavobacteriia</taxon>
        <taxon>Flavobacteriales</taxon>
        <taxon>Flavobacteriaceae</taxon>
        <taxon>Nonlabens</taxon>
    </lineage>
</organism>
<accession>A0A1W6MLS1</accession>
<dbReference type="PANTHER" id="PTHR21666">
    <property type="entry name" value="PEPTIDASE-RELATED"/>
    <property type="match status" value="1"/>
</dbReference>
<reference evidence="5 6" key="1">
    <citation type="submission" date="2016-11" db="EMBL/GenBank/DDBJ databases">
        <title>Trade-off between light-utilization and light-protection in marine flavobacteria.</title>
        <authorList>
            <person name="Kumagai Y."/>
        </authorList>
    </citation>
    <scope>NUCLEOTIDE SEQUENCE [LARGE SCALE GENOMIC DNA]</scope>
    <source>
        <strain evidence="5 6">JCM 13191</strain>
    </source>
</reference>
<gene>
    <name evidence="5" type="ORF">BST97_11280</name>
</gene>
<keyword evidence="3" id="KW-0812">Transmembrane</keyword>
<keyword evidence="1" id="KW-0732">Signal</keyword>
<dbReference type="CDD" id="cd12797">
    <property type="entry name" value="M23_peptidase"/>
    <property type="match status" value="1"/>
</dbReference>
<dbReference type="Proteomes" id="UP000193431">
    <property type="component" value="Chromosome"/>
</dbReference>
<dbReference type="RefSeq" id="WP_085767328.1">
    <property type="nucleotide sequence ID" value="NZ_CP019344.1"/>
</dbReference>
<protein>
    <submittedName>
        <fullName evidence="5">Peptidase M23</fullName>
    </submittedName>
</protein>
<dbReference type="SUPFAM" id="SSF51261">
    <property type="entry name" value="Duplicated hybrid motif"/>
    <property type="match status" value="1"/>
</dbReference>
<dbReference type="OrthoDB" id="9814377at2"/>
<keyword evidence="6" id="KW-1185">Reference proteome</keyword>
<evidence type="ECO:0000259" key="4">
    <source>
        <dbReference type="Pfam" id="PF01551"/>
    </source>
</evidence>
<dbReference type="EMBL" id="CP019344">
    <property type="protein sequence ID" value="ARN78522.1"/>
    <property type="molecule type" value="Genomic_DNA"/>
</dbReference>
<dbReference type="InterPro" id="IPR050570">
    <property type="entry name" value="Cell_wall_metabolism_enzyme"/>
</dbReference>
<proteinExistence type="predicted"/>
<dbReference type="InterPro" id="IPR011055">
    <property type="entry name" value="Dup_hybrid_motif"/>
</dbReference>
<feature type="transmembrane region" description="Helical" evidence="3">
    <location>
        <begin position="38"/>
        <end position="59"/>
    </location>
</feature>
<keyword evidence="3" id="KW-0472">Membrane</keyword>
<keyword evidence="3" id="KW-1133">Transmembrane helix</keyword>
<name>A0A1W6MLS1_9FLAO</name>
<dbReference type="Gene3D" id="2.70.70.10">
    <property type="entry name" value="Glucose Permease (Domain IIA)"/>
    <property type="match status" value="1"/>
</dbReference>
<evidence type="ECO:0000256" key="1">
    <source>
        <dbReference type="ARBA" id="ARBA00022729"/>
    </source>
</evidence>
<dbReference type="InterPro" id="IPR016047">
    <property type="entry name" value="M23ase_b-sheet_dom"/>
</dbReference>
<evidence type="ECO:0000256" key="3">
    <source>
        <dbReference type="SAM" id="Phobius"/>
    </source>
</evidence>
<dbReference type="Pfam" id="PF01551">
    <property type="entry name" value="Peptidase_M23"/>
    <property type="match status" value="1"/>
</dbReference>